<dbReference type="GeneID" id="100114631"/>
<dbReference type="CTD" id="100379426"/>
<dbReference type="RefSeq" id="NP_001161280.1">
    <property type="nucleotide sequence ID" value="NM_001167808.1"/>
</dbReference>
<dbReference type="InterPro" id="IPR000618">
    <property type="entry name" value="Insect_cuticle"/>
</dbReference>
<dbReference type="GO" id="GO:0031012">
    <property type="term" value="C:extracellular matrix"/>
    <property type="evidence" value="ECO:0007669"/>
    <property type="project" value="TreeGrafter"/>
</dbReference>
<evidence type="ECO:0000313" key="4">
    <source>
        <dbReference type="EnsemblMetazoa" id="NP_001161280"/>
    </source>
</evidence>
<keyword evidence="1 2" id="KW-0193">Cuticle</keyword>
<dbReference type="Pfam" id="PF00379">
    <property type="entry name" value="Chitin_bind_4"/>
    <property type="match status" value="1"/>
</dbReference>
<feature type="chain" id="PRO_5029587140" evidence="3">
    <location>
        <begin position="22"/>
        <end position="136"/>
    </location>
</feature>
<dbReference type="GO" id="GO:0042302">
    <property type="term" value="F:structural constituent of cuticle"/>
    <property type="evidence" value="ECO:0007669"/>
    <property type="project" value="UniProtKB-UniRule"/>
</dbReference>
<dbReference type="GO" id="GO:0005615">
    <property type="term" value="C:extracellular space"/>
    <property type="evidence" value="ECO:0007669"/>
    <property type="project" value="TreeGrafter"/>
</dbReference>
<dbReference type="OrthoDB" id="6510765at2759"/>
<accession>A0A7M6UV88</accession>
<dbReference type="InterPro" id="IPR051217">
    <property type="entry name" value="Insect_Cuticle_Struc_Prot"/>
</dbReference>
<evidence type="ECO:0000256" key="3">
    <source>
        <dbReference type="SAM" id="SignalP"/>
    </source>
</evidence>
<keyword evidence="5" id="KW-1185">Reference proteome</keyword>
<proteinExistence type="predicted"/>
<feature type="signal peptide" evidence="3">
    <location>
        <begin position="1"/>
        <end position="21"/>
    </location>
</feature>
<dbReference type="PANTHER" id="PTHR12236:SF95">
    <property type="entry name" value="CUTICULAR PROTEIN 76BD, ISOFORM C-RELATED"/>
    <property type="match status" value="1"/>
</dbReference>
<dbReference type="KEGG" id="nvi:100114631"/>
<dbReference type="InterPro" id="IPR031311">
    <property type="entry name" value="CHIT_BIND_RR_consensus"/>
</dbReference>
<protein>
    <submittedName>
        <fullName evidence="4">Uncharacterized protein</fullName>
    </submittedName>
</protein>
<dbReference type="PANTHER" id="PTHR12236">
    <property type="entry name" value="STRUCTURAL CONTITUENT OF CUTICLE"/>
    <property type="match status" value="1"/>
</dbReference>
<dbReference type="Proteomes" id="UP000002358">
    <property type="component" value="Chromosome 1"/>
</dbReference>
<reference evidence="4" key="1">
    <citation type="submission" date="2021-01" db="UniProtKB">
        <authorList>
            <consortium name="EnsemblMetazoa"/>
        </authorList>
    </citation>
    <scope>IDENTIFICATION</scope>
</reference>
<organism evidence="4 5">
    <name type="scientific">Nasonia vitripennis</name>
    <name type="common">Parasitic wasp</name>
    <dbReference type="NCBI Taxonomy" id="7425"/>
    <lineage>
        <taxon>Eukaryota</taxon>
        <taxon>Metazoa</taxon>
        <taxon>Ecdysozoa</taxon>
        <taxon>Arthropoda</taxon>
        <taxon>Hexapoda</taxon>
        <taxon>Insecta</taxon>
        <taxon>Pterygota</taxon>
        <taxon>Neoptera</taxon>
        <taxon>Endopterygota</taxon>
        <taxon>Hymenoptera</taxon>
        <taxon>Apocrita</taxon>
        <taxon>Proctotrupomorpha</taxon>
        <taxon>Chalcidoidea</taxon>
        <taxon>Pteromalidae</taxon>
        <taxon>Pteromalinae</taxon>
        <taxon>Nasonia</taxon>
    </lineage>
</organism>
<dbReference type="PROSITE" id="PS00233">
    <property type="entry name" value="CHIT_BIND_RR_1"/>
    <property type="match status" value="1"/>
</dbReference>
<dbReference type="EnsemblMetazoa" id="NM_001167808">
    <property type="protein sequence ID" value="NP_001161280"/>
    <property type="gene ID" value="GeneID_100114631"/>
</dbReference>
<evidence type="ECO:0000256" key="2">
    <source>
        <dbReference type="PROSITE-ProRule" id="PRU00497"/>
    </source>
</evidence>
<dbReference type="PROSITE" id="PS51155">
    <property type="entry name" value="CHIT_BIND_RR_2"/>
    <property type="match status" value="1"/>
</dbReference>
<evidence type="ECO:0000256" key="1">
    <source>
        <dbReference type="ARBA" id="ARBA00022460"/>
    </source>
</evidence>
<dbReference type="InParanoid" id="A0A7M6UV88"/>
<dbReference type="PRINTS" id="PR00947">
    <property type="entry name" value="CUTICLE"/>
</dbReference>
<sequence length="136" mass="14869">MAVKVILLLGLQAALVVVATAKAEGHAHSFQHFHGPVHGDDKEVMWVDKHGKQHQDYAAPAHYEFAYGVEDHHTGDYHGQKEHRDGKAVAGEYTVKEPDGNIRTVKYHADEDGFHATVHNSHGGAAAANAGYDDER</sequence>
<evidence type="ECO:0000313" key="5">
    <source>
        <dbReference type="Proteomes" id="UP000002358"/>
    </source>
</evidence>
<name>A0A7M6UV88_NASVI</name>
<dbReference type="AlphaFoldDB" id="A0A7M6UV88"/>
<keyword evidence="3" id="KW-0732">Signal</keyword>